<evidence type="ECO:0000313" key="2">
    <source>
        <dbReference type="EMBL" id="PSR32695.1"/>
    </source>
</evidence>
<accession>A0A2T2XDX0</accession>
<feature type="domain" description="PucR C-terminal helix-turn-helix" evidence="1">
    <location>
        <begin position="302"/>
        <end position="359"/>
    </location>
</feature>
<dbReference type="Proteomes" id="UP000242972">
    <property type="component" value="Unassembled WGS sequence"/>
</dbReference>
<dbReference type="PANTHER" id="PTHR33744">
    <property type="entry name" value="CARBOHYDRATE DIACID REGULATOR"/>
    <property type="match status" value="1"/>
</dbReference>
<dbReference type="Gene3D" id="1.10.10.2840">
    <property type="entry name" value="PucR C-terminal helix-turn-helix domain"/>
    <property type="match status" value="1"/>
</dbReference>
<dbReference type="InterPro" id="IPR042070">
    <property type="entry name" value="PucR_C-HTH_sf"/>
</dbReference>
<protein>
    <recommendedName>
        <fullName evidence="1">PucR C-terminal helix-turn-helix domain-containing protein</fullName>
    </recommendedName>
</protein>
<proteinExistence type="predicted"/>
<evidence type="ECO:0000259" key="1">
    <source>
        <dbReference type="Pfam" id="PF13556"/>
    </source>
</evidence>
<dbReference type="InterPro" id="IPR025736">
    <property type="entry name" value="PucR_C-HTH_dom"/>
</dbReference>
<gene>
    <name evidence="2" type="ORF">C7B46_13115</name>
</gene>
<organism evidence="2 3">
    <name type="scientific">Sulfobacillus benefaciens</name>
    <dbReference type="NCBI Taxonomy" id="453960"/>
    <lineage>
        <taxon>Bacteria</taxon>
        <taxon>Bacillati</taxon>
        <taxon>Bacillota</taxon>
        <taxon>Clostridia</taxon>
        <taxon>Eubacteriales</taxon>
        <taxon>Clostridiales Family XVII. Incertae Sedis</taxon>
        <taxon>Sulfobacillus</taxon>
    </lineage>
</organism>
<dbReference type="AlphaFoldDB" id="A0A2T2XDX0"/>
<dbReference type="InterPro" id="IPR051448">
    <property type="entry name" value="CdaR-like_regulators"/>
</dbReference>
<comment type="caution">
    <text evidence="2">The sequence shown here is derived from an EMBL/GenBank/DDBJ whole genome shotgun (WGS) entry which is preliminary data.</text>
</comment>
<dbReference type="EMBL" id="PXYW01000033">
    <property type="protein sequence ID" value="PSR32695.1"/>
    <property type="molecule type" value="Genomic_DNA"/>
</dbReference>
<name>A0A2T2XDX0_9FIRM</name>
<dbReference type="Pfam" id="PF13556">
    <property type="entry name" value="HTH_30"/>
    <property type="match status" value="1"/>
</dbReference>
<sequence length="369" mass="41468">MEQAAINVLQERNTTVDSDATKRLLEELHGLMINLYSVLGHSPVTLHDAQGVLVLSVPNEKRDLILPHSIELKLTEINLGTLRTTLPISSLVSDAVKVLILKLSLTLSEISKWSITECERRSLAIDQLLADGLTPQVHRLLSAEGIPRHLPSTLVGLSLIPQDRLLCSVQEIREFVVPRIWKYQSVFPCVWCRPNIVLGLIPNEKISTVIEWSQALVHDFWIKKGVKLLSTVSPVENVGTLPMGIANVSSALRRAEEWGMEGVILPNSRNVMEYLQHVDRKGVAEFTKDVLGPLLVEENQELLETLKVYLREGRSVTKSARILHIHRNTVLYRIGQAERLLGFQLKNIDDATSLWVALRGHELYLKNSL</sequence>
<reference evidence="2 3" key="1">
    <citation type="journal article" date="2014" name="BMC Genomics">
        <title>Comparison of environmental and isolate Sulfobacillus genomes reveals diverse carbon, sulfur, nitrogen, and hydrogen metabolisms.</title>
        <authorList>
            <person name="Justice N.B."/>
            <person name="Norman A."/>
            <person name="Brown C.T."/>
            <person name="Singh A."/>
            <person name="Thomas B.C."/>
            <person name="Banfield J.F."/>
        </authorList>
    </citation>
    <scope>NUCLEOTIDE SEQUENCE [LARGE SCALE GENOMIC DNA]</scope>
    <source>
        <strain evidence="2">AMDSBA4</strain>
    </source>
</reference>
<evidence type="ECO:0000313" key="3">
    <source>
        <dbReference type="Proteomes" id="UP000242972"/>
    </source>
</evidence>
<dbReference type="PANTHER" id="PTHR33744:SF1">
    <property type="entry name" value="DNA-BINDING TRANSCRIPTIONAL ACTIVATOR ADER"/>
    <property type="match status" value="1"/>
</dbReference>